<accession>A0ABS7XV99</accession>
<dbReference type="EMBL" id="JAIUJR010000038">
    <property type="protein sequence ID" value="MCA0133951.1"/>
    <property type="molecule type" value="Genomic_DNA"/>
</dbReference>
<protein>
    <recommendedName>
        <fullName evidence="3">CdiI immunity protein domain-containing protein</fullName>
    </recommendedName>
</protein>
<evidence type="ECO:0000313" key="1">
    <source>
        <dbReference type="EMBL" id="MCA0133951.1"/>
    </source>
</evidence>
<organism evidence="1 2">
    <name type="scientific">Winogradskyella alexanderae</name>
    <dbReference type="NCBI Taxonomy" id="2877123"/>
    <lineage>
        <taxon>Bacteria</taxon>
        <taxon>Pseudomonadati</taxon>
        <taxon>Bacteroidota</taxon>
        <taxon>Flavobacteriia</taxon>
        <taxon>Flavobacteriales</taxon>
        <taxon>Flavobacteriaceae</taxon>
        <taxon>Winogradskyella</taxon>
    </lineage>
</organism>
<name>A0ABS7XV99_9FLAO</name>
<evidence type="ECO:0000313" key="2">
    <source>
        <dbReference type="Proteomes" id="UP001198901"/>
    </source>
</evidence>
<sequence length="98" mass="11688">MTNKEVKTLEHFFDRTFMWIHPIDRNTITSFIHGFEAGSDNKFFTTLLKKHLESEYNIFGSNQGWPNQVRLYAEKKEIDWNEAFFELGKTIISELKKL</sequence>
<dbReference type="RefSeq" id="WP_224531987.1">
    <property type="nucleotide sequence ID" value="NZ_JAIUJR010000038.1"/>
</dbReference>
<evidence type="ECO:0008006" key="3">
    <source>
        <dbReference type="Google" id="ProtNLM"/>
    </source>
</evidence>
<comment type="caution">
    <text evidence="1">The sequence shown here is derived from an EMBL/GenBank/DDBJ whole genome shotgun (WGS) entry which is preliminary data.</text>
</comment>
<proteinExistence type="predicted"/>
<dbReference type="Proteomes" id="UP001198901">
    <property type="component" value="Unassembled WGS sequence"/>
</dbReference>
<gene>
    <name evidence="1" type="ORF">LBU54_15270</name>
</gene>
<reference evidence="2" key="1">
    <citation type="submission" date="2023-07" db="EMBL/GenBank/DDBJ databases">
        <authorList>
            <person name="Yue Y."/>
        </authorList>
    </citation>
    <scope>NUCLEOTIDE SEQUENCE [LARGE SCALE GENOMIC DNA]</scope>
    <source>
        <strain evidence="2">D23</strain>
    </source>
</reference>
<keyword evidence="2" id="KW-1185">Reference proteome</keyword>